<accession>A0AAE3DPZ4</accession>
<proteinExistence type="predicted"/>
<reference evidence="3 4" key="1">
    <citation type="submission" date="2021-10" db="EMBL/GenBank/DDBJ databases">
        <title>Anaerobic single-cell dispensing facilitates the cultivation of human gut bacteria.</title>
        <authorList>
            <person name="Afrizal A."/>
        </authorList>
    </citation>
    <scope>NUCLEOTIDE SEQUENCE [LARGE SCALE GENOMIC DNA]</scope>
    <source>
        <strain evidence="3 4">CLA-AA-H277</strain>
    </source>
</reference>
<dbReference type="EMBL" id="JAJEPR010000001">
    <property type="protein sequence ID" value="MCC2188329.1"/>
    <property type="molecule type" value="Genomic_DNA"/>
</dbReference>
<dbReference type="Pfam" id="PF08239">
    <property type="entry name" value="SH3_3"/>
    <property type="match status" value="1"/>
</dbReference>
<dbReference type="GO" id="GO:0008061">
    <property type="term" value="F:chitin binding"/>
    <property type="evidence" value="ECO:0007669"/>
    <property type="project" value="InterPro"/>
</dbReference>
<dbReference type="SMART" id="SM00636">
    <property type="entry name" value="Glyco_18"/>
    <property type="match status" value="1"/>
</dbReference>
<dbReference type="PROSITE" id="PS51910">
    <property type="entry name" value="GH18_2"/>
    <property type="match status" value="1"/>
</dbReference>
<keyword evidence="4" id="KW-1185">Reference proteome</keyword>
<dbReference type="AlphaFoldDB" id="A0AAE3DPZ4"/>
<feature type="domain" description="SH3b" evidence="1">
    <location>
        <begin position="166"/>
        <end position="230"/>
    </location>
</feature>
<dbReference type="Gene3D" id="3.20.20.80">
    <property type="entry name" value="Glycosidases"/>
    <property type="match status" value="1"/>
</dbReference>
<evidence type="ECO:0000259" key="2">
    <source>
        <dbReference type="PROSITE" id="PS51910"/>
    </source>
</evidence>
<evidence type="ECO:0000313" key="3">
    <source>
        <dbReference type="EMBL" id="MCC2188329.1"/>
    </source>
</evidence>
<dbReference type="PROSITE" id="PS51781">
    <property type="entry name" value="SH3B"/>
    <property type="match status" value="1"/>
</dbReference>
<dbReference type="GO" id="GO:0005975">
    <property type="term" value="P:carbohydrate metabolic process"/>
    <property type="evidence" value="ECO:0007669"/>
    <property type="project" value="InterPro"/>
</dbReference>
<dbReference type="InterPro" id="IPR003646">
    <property type="entry name" value="SH3-like_bac-type"/>
</dbReference>
<dbReference type="InterPro" id="IPR011583">
    <property type="entry name" value="Chitinase_II/V-like_cat"/>
</dbReference>
<gene>
    <name evidence="3" type="ORF">LKD71_00595</name>
</gene>
<dbReference type="Proteomes" id="UP001197875">
    <property type="component" value="Unassembled WGS sequence"/>
</dbReference>
<dbReference type="RefSeq" id="WP_227613947.1">
    <property type="nucleotide sequence ID" value="NZ_JAJEPR010000001.1"/>
</dbReference>
<dbReference type="InterPro" id="IPR029070">
    <property type="entry name" value="Chitinase_insertion_sf"/>
</dbReference>
<dbReference type="SUPFAM" id="SSF51445">
    <property type="entry name" value="(Trans)glycosidases"/>
    <property type="match status" value="1"/>
</dbReference>
<dbReference type="InterPro" id="IPR001223">
    <property type="entry name" value="Glyco_hydro18_cat"/>
</dbReference>
<dbReference type="PANTHER" id="PTHR46066:SF2">
    <property type="entry name" value="CHITINASE DOMAIN-CONTAINING PROTEIN 1"/>
    <property type="match status" value="1"/>
</dbReference>
<dbReference type="PANTHER" id="PTHR46066">
    <property type="entry name" value="CHITINASE DOMAIN-CONTAINING PROTEIN 1 FAMILY MEMBER"/>
    <property type="match status" value="1"/>
</dbReference>
<dbReference type="InterPro" id="IPR017853">
    <property type="entry name" value="GH"/>
</dbReference>
<sequence length="562" mass="62831">MKKKILPVVAAAVLIVVLAAILIVSKVVDKYIPTDEKMDSAEYYGITGEGQVPVILQDKVAGEMSMLVDGVPYLNYNTVKDSLNSRFYWDSTNQLMLYTTPTDVIKIPAGGAEYTVSDEAESFDQIIVRLEGEVPYIEADFVKQYTNMTYETLQEPDRILVTYKWGTIQQAKVKRDENVRYQGGVKSPILTSVAKGDLVTVLEQLENWTKIATADGYIGYVRNKRLGSVTETTISNEFTEPEYTRIKKDYTINLVWHQISNMDSNYALSSDIESMTGVNTISPTWFSVASKDGTVSSLADSSYVETAHEKGLEVWGLVDNFNQEVDMKEVLTNTTAREKLTTQLIEAALEYQLDGLNIDFENLGEELGDAYIEFLRELSIQCRKNNLVLSSDNTVPRDFSAYYQRSEQAEVVDYFIIMGYDEHYVGSDPGSVASLSFEKEGIESTIAEGVPADKIISGVPFYTRLWKTDTSGEVSSEAIGMNTADSTLEANGVTANWSDETSQDYAEYHDPDGALYQIWLENEASMELKAKLIPEYQLAGIAAWKLGFERSSIWDVISTNIK</sequence>
<organism evidence="3 4">
    <name type="scientific">Fusicatenibacter faecihominis</name>
    <dbReference type="NCBI Taxonomy" id="2881276"/>
    <lineage>
        <taxon>Bacteria</taxon>
        <taxon>Bacillati</taxon>
        <taxon>Bacillota</taxon>
        <taxon>Clostridia</taxon>
        <taxon>Lachnospirales</taxon>
        <taxon>Lachnospiraceae</taxon>
        <taxon>Fusicatenibacter</taxon>
    </lineage>
</organism>
<dbReference type="Gene3D" id="3.10.50.10">
    <property type="match status" value="1"/>
</dbReference>
<name>A0AAE3DPZ4_9FIRM</name>
<dbReference type="Pfam" id="PF00704">
    <property type="entry name" value="Glyco_hydro_18"/>
    <property type="match status" value="1"/>
</dbReference>
<evidence type="ECO:0000313" key="4">
    <source>
        <dbReference type="Proteomes" id="UP001197875"/>
    </source>
</evidence>
<evidence type="ECO:0000259" key="1">
    <source>
        <dbReference type="PROSITE" id="PS51781"/>
    </source>
</evidence>
<dbReference type="SMART" id="SM00287">
    <property type="entry name" value="SH3b"/>
    <property type="match status" value="1"/>
</dbReference>
<protein>
    <submittedName>
        <fullName evidence="3">SH3 domain-containing protein</fullName>
    </submittedName>
</protein>
<comment type="caution">
    <text evidence="3">The sequence shown here is derived from an EMBL/GenBank/DDBJ whole genome shotgun (WGS) entry which is preliminary data.</text>
</comment>
<dbReference type="Gene3D" id="2.30.30.40">
    <property type="entry name" value="SH3 Domains"/>
    <property type="match status" value="1"/>
</dbReference>
<feature type="domain" description="GH18" evidence="2">
    <location>
        <begin position="250"/>
        <end position="562"/>
    </location>
</feature>